<dbReference type="Pfam" id="PF01053">
    <property type="entry name" value="Cys_Met_Meta_PP"/>
    <property type="match status" value="1"/>
</dbReference>
<dbReference type="GO" id="GO:0003962">
    <property type="term" value="F:cystathionine gamma-synthase activity"/>
    <property type="evidence" value="ECO:0007669"/>
    <property type="project" value="UniProtKB-EC"/>
</dbReference>
<dbReference type="GO" id="GO:0030170">
    <property type="term" value="F:pyridoxal phosphate binding"/>
    <property type="evidence" value="ECO:0007669"/>
    <property type="project" value="InterPro"/>
</dbReference>
<name>A0A1J5T676_9ZZZZ</name>
<dbReference type="EC" id="2.5.1.48" evidence="3"/>
<organism evidence="3">
    <name type="scientific">mine drainage metagenome</name>
    <dbReference type="NCBI Taxonomy" id="410659"/>
    <lineage>
        <taxon>unclassified sequences</taxon>
        <taxon>metagenomes</taxon>
        <taxon>ecological metagenomes</taxon>
    </lineage>
</organism>
<evidence type="ECO:0000256" key="2">
    <source>
        <dbReference type="ARBA" id="ARBA00022898"/>
    </source>
</evidence>
<reference evidence="3" key="1">
    <citation type="submission" date="2016-10" db="EMBL/GenBank/DDBJ databases">
        <title>Sequence of Gallionella enrichment culture.</title>
        <authorList>
            <person name="Poehlein A."/>
            <person name="Muehling M."/>
            <person name="Daniel R."/>
        </authorList>
    </citation>
    <scope>NUCLEOTIDE SEQUENCE</scope>
</reference>
<protein>
    <submittedName>
        <fullName evidence="3">Cystathionine gamma-synthase</fullName>
        <ecNumber evidence="3">2.5.1.48</ecNumber>
    </submittedName>
</protein>
<accession>A0A1J5T676</accession>
<dbReference type="InterPro" id="IPR051750">
    <property type="entry name" value="Trans-sulfuration_enzymes"/>
</dbReference>
<comment type="cofactor">
    <cofactor evidence="1">
        <name>pyridoxal 5'-phosphate</name>
        <dbReference type="ChEBI" id="CHEBI:597326"/>
    </cofactor>
</comment>
<dbReference type="InterPro" id="IPR015421">
    <property type="entry name" value="PyrdxlP-dep_Trfase_major"/>
</dbReference>
<dbReference type="Gene3D" id="3.90.1150.10">
    <property type="entry name" value="Aspartate Aminotransferase, domain 1"/>
    <property type="match status" value="1"/>
</dbReference>
<dbReference type="PANTHER" id="PTHR42699:SF1">
    <property type="entry name" value="CYSTATHIONINE GAMMA-SYNTHASE-RELATED"/>
    <property type="match status" value="1"/>
</dbReference>
<dbReference type="AlphaFoldDB" id="A0A1J5T676"/>
<dbReference type="SUPFAM" id="SSF53383">
    <property type="entry name" value="PLP-dependent transferases"/>
    <property type="match status" value="1"/>
</dbReference>
<proteinExistence type="predicted"/>
<dbReference type="GO" id="GO:0019346">
    <property type="term" value="P:transsulfuration"/>
    <property type="evidence" value="ECO:0007669"/>
    <property type="project" value="InterPro"/>
</dbReference>
<dbReference type="Gene3D" id="3.40.640.10">
    <property type="entry name" value="Type I PLP-dependent aspartate aminotransferase-like (Major domain)"/>
    <property type="match status" value="1"/>
</dbReference>
<dbReference type="InterPro" id="IPR015422">
    <property type="entry name" value="PyrdxlP-dep_Trfase_small"/>
</dbReference>
<sequence>MTAFSPLPLGRKIPDRLHAVSCSLPTLRDVRGYEEKQPETMSRMCSGYPRFVVHSLTVRLGEVLAARSGVHEGRLWLACSERVAQALVAYLGAGQARPFSAEGVHGVVHADNPDLAARAKSFLQHTGGFLSSRQAEDVLVRLGERPKVEPEEAFAGDARAEAWRHLGPLFPGAESPHAHFANSGINAVYAAFKAVDSAQAARGRNLWIQLGWLYLDTIAILKKFTRPEGSCIVVRHVDDRAELERIFAEHGPRIAGLIAEVPTNPLIQTPDVAFVSDLARRHGARVILDPSVASAYAVDLLRHADVVVTSLTKFSAHEGDVIAGLAVVNPASPDAAALQAGLEALIEPPYGRDLARLAAQLPSAPEATRRIQENVTRVAAFLESRPEVSAVHWSGAARTRAAYAAVARGAGCPAGMLSFELRVPMQAFFDAVRLPKGPSFGMRHTLLCPFIWLAHYDLVNSEAGRAELAASGINPDLMRLAPGTESADDILAALAEALEIASGRRRA</sequence>
<evidence type="ECO:0000256" key="1">
    <source>
        <dbReference type="ARBA" id="ARBA00001933"/>
    </source>
</evidence>
<dbReference type="InterPro" id="IPR000277">
    <property type="entry name" value="Cys/Met-Metab_PyrdxlP-dep_enz"/>
</dbReference>
<comment type="caution">
    <text evidence="3">The sequence shown here is derived from an EMBL/GenBank/DDBJ whole genome shotgun (WGS) entry which is preliminary data.</text>
</comment>
<keyword evidence="3" id="KW-0808">Transferase</keyword>
<dbReference type="EMBL" id="MLJW01000027">
    <property type="protein sequence ID" value="OIR09308.1"/>
    <property type="molecule type" value="Genomic_DNA"/>
</dbReference>
<gene>
    <name evidence="3" type="primary">metB_1</name>
    <name evidence="3" type="ORF">GALL_85410</name>
</gene>
<evidence type="ECO:0000313" key="3">
    <source>
        <dbReference type="EMBL" id="OIR09308.1"/>
    </source>
</evidence>
<dbReference type="InterPro" id="IPR015424">
    <property type="entry name" value="PyrdxlP-dep_Trfase"/>
</dbReference>
<dbReference type="PANTHER" id="PTHR42699">
    <property type="match status" value="1"/>
</dbReference>
<keyword evidence="2" id="KW-0663">Pyridoxal phosphate</keyword>